<proteinExistence type="predicted"/>
<dbReference type="AlphaFoldDB" id="G8U1A1"/>
<gene>
    <name evidence="9" type="ordered locus">Sulac_1929</name>
</gene>
<dbReference type="CDD" id="cd17329">
    <property type="entry name" value="MFS_MdtH_MDR_like"/>
    <property type="match status" value="1"/>
</dbReference>
<dbReference type="SUPFAM" id="SSF103473">
    <property type="entry name" value="MFS general substrate transporter"/>
    <property type="match status" value="1"/>
</dbReference>
<dbReference type="PATRIC" id="fig|679936.5.peg.1994"/>
<keyword evidence="3" id="KW-1003">Cell membrane</keyword>
<dbReference type="InterPro" id="IPR020846">
    <property type="entry name" value="MFS_dom"/>
</dbReference>
<reference evidence="9 10" key="2">
    <citation type="journal article" date="2012" name="Stand. Genomic Sci.">
        <title>Complete genome sequence of the moderately thermophilic mineral-sulfide-oxidizing firmicute Sulfobacillus acidophilus type strain (NAL(T)).</title>
        <authorList>
            <person name="Anderson I."/>
            <person name="Chertkov O."/>
            <person name="Chen A."/>
            <person name="Saunders E."/>
            <person name="Lapidus A."/>
            <person name="Nolan M."/>
            <person name="Lucas S."/>
            <person name="Hammon N."/>
            <person name="Deshpande S."/>
            <person name="Cheng J.F."/>
            <person name="Han C."/>
            <person name="Tapia R."/>
            <person name="Goodwin L.A."/>
            <person name="Pitluck S."/>
            <person name="Liolios K."/>
            <person name="Pagani I."/>
            <person name="Ivanova N."/>
            <person name="Mikhailova N."/>
            <person name="Pati A."/>
            <person name="Palaniappan K."/>
            <person name="Land M."/>
            <person name="Pan C."/>
            <person name="Rohde M."/>
            <person name="Pukall R."/>
            <person name="Goker M."/>
            <person name="Detter J.C."/>
            <person name="Woyke T."/>
            <person name="Bristow J."/>
            <person name="Eisen J.A."/>
            <person name="Markowitz V."/>
            <person name="Hugenholtz P."/>
            <person name="Kyrpides N.C."/>
            <person name="Klenk H.P."/>
            <person name="Mavromatis K."/>
        </authorList>
    </citation>
    <scope>NUCLEOTIDE SEQUENCE [LARGE SCALE GENOMIC DNA]</scope>
    <source>
        <strain evidence="10">ATCC 700253 / DSM 10332 / NAL</strain>
    </source>
</reference>
<feature type="transmembrane region" description="Helical" evidence="7">
    <location>
        <begin position="164"/>
        <end position="184"/>
    </location>
</feature>
<dbReference type="PANTHER" id="PTHR23517:SF2">
    <property type="entry name" value="MULTIDRUG RESISTANCE PROTEIN MDTH"/>
    <property type="match status" value="1"/>
</dbReference>
<evidence type="ECO:0000256" key="2">
    <source>
        <dbReference type="ARBA" id="ARBA00022448"/>
    </source>
</evidence>
<keyword evidence="10" id="KW-1185">Reference proteome</keyword>
<dbReference type="GO" id="GO:0022857">
    <property type="term" value="F:transmembrane transporter activity"/>
    <property type="evidence" value="ECO:0007669"/>
    <property type="project" value="InterPro"/>
</dbReference>
<name>G8U1A1_SULAD</name>
<dbReference type="GO" id="GO:0005886">
    <property type="term" value="C:plasma membrane"/>
    <property type="evidence" value="ECO:0007669"/>
    <property type="project" value="UniProtKB-SubCell"/>
</dbReference>
<dbReference type="InterPro" id="IPR036259">
    <property type="entry name" value="MFS_trans_sf"/>
</dbReference>
<keyword evidence="6 7" id="KW-0472">Membrane</keyword>
<evidence type="ECO:0000256" key="5">
    <source>
        <dbReference type="ARBA" id="ARBA00022989"/>
    </source>
</evidence>
<accession>G8U1A1</accession>
<feature type="transmembrane region" description="Helical" evidence="7">
    <location>
        <begin position="136"/>
        <end position="158"/>
    </location>
</feature>
<dbReference type="InterPro" id="IPR011701">
    <property type="entry name" value="MFS"/>
</dbReference>
<feature type="transmembrane region" description="Helical" evidence="7">
    <location>
        <begin position="363"/>
        <end position="385"/>
    </location>
</feature>
<dbReference type="Proteomes" id="UP000005439">
    <property type="component" value="Chromosome"/>
</dbReference>
<evidence type="ECO:0000256" key="7">
    <source>
        <dbReference type="SAM" id="Phobius"/>
    </source>
</evidence>
<keyword evidence="5 7" id="KW-1133">Transmembrane helix</keyword>
<feature type="transmembrane region" description="Helical" evidence="7">
    <location>
        <begin position="89"/>
        <end position="115"/>
    </location>
</feature>
<dbReference type="STRING" id="679936.Sulac_1929"/>
<sequence length="402" mass="42594">MGNVKEWPQGIWALLLDSFVSNLGFYLLVPLIAVYLTHELGWPAWQAGVILAVRQLSQQGLAPFGGQWGDRLGYRTAVVLGMEIRAVGFILFGVLHSVTGILLASVLSGLGGALFGPADAAALAASVSDRQRAEIYSWRVVFGNTGMILGPVVGAYLLSIQFAIVAWLAGLLFFFAGVMTWRFYPLALGRRPKPGTEAPGWSAVLRHRPFVQITLIASGYYLLNSQLTILVPLTVMAQHGPSALIGWLLGVYSGTVVLLQPWVSRKTRHWPQSWALVGGLAGGGIAMASGILSRVTLDSLFITMILFAGASMLVNPALYQLTAELADPAAFGRYYGFSRLSLGIGGSLGNAVGGLLVSLGESLALPILPWVMLAGLGAVSALLMARAIPPSIKKVANAVDVS</sequence>
<dbReference type="Gene3D" id="1.20.1250.20">
    <property type="entry name" value="MFS general substrate transporter like domains"/>
    <property type="match status" value="1"/>
</dbReference>
<dbReference type="PROSITE" id="PS50850">
    <property type="entry name" value="MFS"/>
    <property type="match status" value="1"/>
</dbReference>
<feature type="transmembrane region" description="Helical" evidence="7">
    <location>
        <begin position="243"/>
        <end position="262"/>
    </location>
</feature>
<dbReference type="KEGG" id="sap:Sulac_1929"/>
<feature type="domain" description="Major facilitator superfamily (MFS) profile" evidence="8">
    <location>
        <begin position="10"/>
        <end position="392"/>
    </location>
</feature>
<keyword evidence="2" id="KW-0813">Transport</keyword>
<dbReference type="Pfam" id="PF07690">
    <property type="entry name" value="MFS_1"/>
    <property type="match status" value="1"/>
</dbReference>
<feature type="transmembrane region" description="Helical" evidence="7">
    <location>
        <begin position="299"/>
        <end position="319"/>
    </location>
</feature>
<protein>
    <submittedName>
        <fullName evidence="9">Major facilitator superfamily MFS_1</fullName>
    </submittedName>
</protein>
<dbReference type="EMBL" id="CP003179">
    <property type="protein sequence ID" value="AEW05421.1"/>
    <property type="molecule type" value="Genomic_DNA"/>
</dbReference>
<keyword evidence="4 7" id="KW-0812">Transmembrane</keyword>
<dbReference type="InterPro" id="IPR050171">
    <property type="entry name" value="MFS_Transporters"/>
</dbReference>
<feature type="transmembrane region" description="Helical" evidence="7">
    <location>
        <begin position="12"/>
        <end position="36"/>
    </location>
</feature>
<dbReference type="PANTHER" id="PTHR23517">
    <property type="entry name" value="RESISTANCE PROTEIN MDTM, PUTATIVE-RELATED-RELATED"/>
    <property type="match status" value="1"/>
</dbReference>
<reference evidence="10" key="1">
    <citation type="submission" date="2011-12" db="EMBL/GenBank/DDBJ databases">
        <title>The complete genome of chromosome of Sulfobacillus acidophilus DSM 10332.</title>
        <authorList>
            <person name="Lucas S."/>
            <person name="Han J."/>
            <person name="Lapidus A."/>
            <person name="Bruce D."/>
            <person name="Goodwin L."/>
            <person name="Pitluck S."/>
            <person name="Peters L."/>
            <person name="Kyrpides N."/>
            <person name="Mavromatis K."/>
            <person name="Ivanova N."/>
            <person name="Mikhailova N."/>
            <person name="Chertkov O."/>
            <person name="Saunders E."/>
            <person name="Detter J.C."/>
            <person name="Tapia R."/>
            <person name="Han C."/>
            <person name="Land M."/>
            <person name="Hauser L."/>
            <person name="Markowitz V."/>
            <person name="Cheng J.-F."/>
            <person name="Hugenholtz P."/>
            <person name="Woyke T."/>
            <person name="Wu D."/>
            <person name="Pukall R."/>
            <person name="Gehrich-Schroeter G."/>
            <person name="Schneider S."/>
            <person name="Klenk H.-P."/>
            <person name="Eisen J.A."/>
        </authorList>
    </citation>
    <scope>NUCLEOTIDE SEQUENCE [LARGE SCALE GENOMIC DNA]</scope>
    <source>
        <strain evidence="10">ATCC 700253 / DSM 10332 / NAL</strain>
    </source>
</reference>
<evidence type="ECO:0000313" key="10">
    <source>
        <dbReference type="Proteomes" id="UP000005439"/>
    </source>
</evidence>
<evidence type="ECO:0000313" key="9">
    <source>
        <dbReference type="EMBL" id="AEW05421.1"/>
    </source>
</evidence>
<evidence type="ECO:0000259" key="8">
    <source>
        <dbReference type="PROSITE" id="PS50850"/>
    </source>
</evidence>
<evidence type="ECO:0000256" key="4">
    <source>
        <dbReference type="ARBA" id="ARBA00022692"/>
    </source>
</evidence>
<feature type="transmembrane region" description="Helical" evidence="7">
    <location>
        <begin position="340"/>
        <end position="357"/>
    </location>
</feature>
<evidence type="ECO:0000256" key="3">
    <source>
        <dbReference type="ARBA" id="ARBA00022475"/>
    </source>
</evidence>
<evidence type="ECO:0000256" key="6">
    <source>
        <dbReference type="ARBA" id="ARBA00023136"/>
    </source>
</evidence>
<organism evidence="9 10">
    <name type="scientific">Sulfobacillus acidophilus (strain ATCC 700253 / DSM 10332 / NAL)</name>
    <dbReference type="NCBI Taxonomy" id="679936"/>
    <lineage>
        <taxon>Bacteria</taxon>
        <taxon>Bacillati</taxon>
        <taxon>Bacillota</taxon>
        <taxon>Clostridia</taxon>
        <taxon>Eubacteriales</taxon>
        <taxon>Clostridiales Family XVII. Incertae Sedis</taxon>
        <taxon>Sulfobacillus</taxon>
    </lineage>
</organism>
<dbReference type="HOGENOM" id="CLU_001265_60_2_9"/>
<evidence type="ECO:0000256" key="1">
    <source>
        <dbReference type="ARBA" id="ARBA00004651"/>
    </source>
</evidence>
<feature type="transmembrane region" description="Helical" evidence="7">
    <location>
        <begin position="274"/>
        <end position="293"/>
    </location>
</feature>
<comment type="subcellular location">
    <subcellularLocation>
        <location evidence="1">Cell membrane</location>
        <topology evidence="1">Multi-pass membrane protein</topology>
    </subcellularLocation>
</comment>